<evidence type="ECO:0000313" key="3">
    <source>
        <dbReference type="Proteomes" id="UP000198304"/>
    </source>
</evidence>
<dbReference type="Proteomes" id="UP000198304">
    <property type="component" value="Unassembled WGS sequence"/>
</dbReference>
<dbReference type="AlphaFoldDB" id="A0A239BMY2"/>
<gene>
    <name evidence="2" type="ORF">SAMN05446037_10042</name>
</gene>
<keyword evidence="1" id="KW-0812">Transmembrane</keyword>
<reference evidence="2 3" key="1">
    <citation type="submission" date="2017-06" db="EMBL/GenBank/DDBJ databases">
        <authorList>
            <person name="Kim H.J."/>
            <person name="Triplett B.A."/>
        </authorList>
    </citation>
    <scope>NUCLEOTIDE SEQUENCE [LARGE SCALE GENOMIC DNA]</scope>
    <source>
        <strain evidence="2 3">SCA</strain>
    </source>
</reference>
<dbReference type="RefSeq" id="WP_089281807.1">
    <property type="nucleotide sequence ID" value="NZ_FZOJ01000004.1"/>
</dbReference>
<feature type="transmembrane region" description="Helical" evidence="1">
    <location>
        <begin position="12"/>
        <end position="30"/>
    </location>
</feature>
<protein>
    <submittedName>
        <fullName evidence="2">Uncharacterized protein</fullName>
    </submittedName>
</protein>
<keyword evidence="3" id="KW-1185">Reference proteome</keyword>
<name>A0A239BMY2_9FIRM</name>
<sequence length="184" mass="20852">MSKKKNKIFPVLAIIIAGGLILTLLFPTILEILDSNSNELSLLSQEKQTIETQESPTKNAAKYYTTSTGGNIEIGVFFKNPLIDNNDNLVFDIALNTHSVDLAQYKELNNFIELKTEDDVIIKDELIWKADKEDSHHMSGTLKIKNSYNGNPIYTENTEYLNLVFRNIGSINEREHIYKGNTLN</sequence>
<organism evidence="2 3">
    <name type="scientific">Anaerovirgula multivorans</name>
    <dbReference type="NCBI Taxonomy" id="312168"/>
    <lineage>
        <taxon>Bacteria</taxon>
        <taxon>Bacillati</taxon>
        <taxon>Bacillota</taxon>
        <taxon>Clostridia</taxon>
        <taxon>Peptostreptococcales</taxon>
        <taxon>Natronincolaceae</taxon>
        <taxon>Anaerovirgula</taxon>
    </lineage>
</organism>
<dbReference type="OrthoDB" id="2871992at2"/>
<keyword evidence="1" id="KW-0472">Membrane</keyword>
<evidence type="ECO:0000313" key="2">
    <source>
        <dbReference type="EMBL" id="SNS08969.1"/>
    </source>
</evidence>
<accession>A0A239BMY2</accession>
<keyword evidence="1" id="KW-1133">Transmembrane helix</keyword>
<evidence type="ECO:0000256" key="1">
    <source>
        <dbReference type="SAM" id="Phobius"/>
    </source>
</evidence>
<dbReference type="EMBL" id="FZOJ01000004">
    <property type="protein sequence ID" value="SNS08969.1"/>
    <property type="molecule type" value="Genomic_DNA"/>
</dbReference>
<proteinExistence type="predicted"/>